<accession>A0ABW3PP24</accession>
<keyword evidence="2" id="KW-1185">Reference proteome</keyword>
<name>A0ABW3PP24_9LACO</name>
<proteinExistence type="predicted"/>
<protein>
    <recommendedName>
        <fullName evidence="3">D-alanyl-D-alanine carboxypeptidase</fullName>
    </recommendedName>
</protein>
<dbReference type="RefSeq" id="WP_121978043.1">
    <property type="nucleotide sequence ID" value="NZ_JBHTLH010000019.1"/>
</dbReference>
<evidence type="ECO:0000313" key="1">
    <source>
        <dbReference type="EMBL" id="MFD1125116.1"/>
    </source>
</evidence>
<sequence length="272" mass="30790">MKKLLWLLIGIIIGTGIYTGSQAFASTSYKLVSVKYDSSKTPGYTLKHNGPLYYAKNPKRSAVIWNSTHSKVKHNLKNYPNTTWSRDAVAIFKHNGKKSVYYHISQVVADDKPVKAFGYVWHGYLKQGHNPNFQNIGTVDILNFYNNHEYQRYVKLSPSQVLTRKIMALFPNSTVSLDLAKAGLGLNSATYDISNIISPYDKLPTLNDFLNLHSYNLSINQRYTQIKQLLNANGYGAKRRQQKFIIGIYLSNKYLPVSDELNGQTIVIGTSK</sequence>
<evidence type="ECO:0008006" key="3">
    <source>
        <dbReference type="Google" id="ProtNLM"/>
    </source>
</evidence>
<dbReference type="Proteomes" id="UP001597156">
    <property type="component" value="Unassembled WGS sequence"/>
</dbReference>
<comment type="caution">
    <text evidence="1">The sequence shown here is derived from an EMBL/GenBank/DDBJ whole genome shotgun (WGS) entry which is preliminary data.</text>
</comment>
<evidence type="ECO:0000313" key="2">
    <source>
        <dbReference type="Proteomes" id="UP001597156"/>
    </source>
</evidence>
<gene>
    <name evidence="1" type="ORF">ACFQ22_07090</name>
</gene>
<reference evidence="2" key="1">
    <citation type="journal article" date="2019" name="Int. J. Syst. Evol. Microbiol.">
        <title>The Global Catalogue of Microorganisms (GCM) 10K type strain sequencing project: providing services to taxonomists for standard genome sequencing and annotation.</title>
        <authorList>
            <consortium name="The Broad Institute Genomics Platform"/>
            <consortium name="The Broad Institute Genome Sequencing Center for Infectious Disease"/>
            <person name="Wu L."/>
            <person name="Ma J."/>
        </authorList>
    </citation>
    <scope>NUCLEOTIDE SEQUENCE [LARGE SCALE GENOMIC DNA]</scope>
    <source>
        <strain evidence="2">CCUG 71848</strain>
    </source>
</reference>
<organism evidence="1 2">
    <name type="scientific">Lentilactobacillus raoultii</name>
    <dbReference type="NCBI Taxonomy" id="1987503"/>
    <lineage>
        <taxon>Bacteria</taxon>
        <taxon>Bacillati</taxon>
        <taxon>Bacillota</taxon>
        <taxon>Bacilli</taxon>
        <taxon>Lactobacillales</taxon>
        <taxon>Lactobacillaceae</taxon>
        <taxon>Lentilactobacillus</taxon>
    </lineage>
</organism>
<dbReference type="EMBL" id="JBHTLH010000019">
    <property type="protein sequence ID" value="MFD1125116.1"/>
    <property type="molecule type" value="Genomic_DNA"/>
</dbReference>